<dbReference type="Gene3D" id="2.40.10.500">
    <property type="match status" value="1"/>
</dbReference>
<dbReference type="GO" id="GO:0007154">
    <property type="term" value="P:cell communication"/>
    <property type="evidence" value="ECO:0007669"/>
    <property type="project" value="InterPro"/>
</dbReference>
<evidence type="ECO:0000313" key="7">
    <source>
        <dbReference type="EMBL" id="BAY84197.1"/>
    </source>
</evidence>
<dbReference type="Gene3D" id="2.60.40.2030">
    <property type="match status" value="2"/>
</dbReference>
<evidence type="ECO:0000256" key="3">
    <source>
        <dbReference type="ARBA" id="ARBA00022837"/>
    </source>
</evidence>
<evidence type="ECO:0000256" key="2">
    <source>
        <dbReference type="ARBA" id="ARBA00022737"/>
    </source>
</evidence>
<keyword evidence="1" id="KW-0732">Signal</keyword>
<dbReference type="Pfam" id="PF13448">
    <property type="entry name" value="DUF4114"/>
    <property type="match status" value="1"/>
</dbReference>
<dbReference type="InterPro" id="IPR038081">
    <property type="entry name" value="CalX-like_sf"/>
</dbReference>
<dbReference type="InterPro" id="IPR052918">
    <property type="entry name" value="Motility_Chemotaxis_Reg"/>
</dbReference>
<feature type="domain" description="Calx-beta" evidence="5">
    <location>
        <begin position="589"/>
        <end position="699"/>
    </location>
</feature>
<evidence type="ECO:0000259" key="5">
    <source>
        <dbReference type="Pfam" id="PF03160"/>
    </source>
</evidence>
<protein>
    <submittedName>
        <fullName evidence="7">FG-GAP repeat-containing protein</fullName>
    </submittedName>
</protein>
<keyword evidence="2" id="KW-0677">Repeat</keyword>
<sequence length="1099" mass="119631">MEDNFLEVMELQAEEALEFIQELTEVSIAVDLMSVGEDGGKALKYTFTRTDDDISNALIVNFTVSGEATFDTDYSQEGAEEFNATTGKVTIAEGETTATVTITPIADSEIESDELVKLTVAPGSDYIFDADTSGMAKSAIANDDVKLNVDWAKQFGNNGSGYQYLTLNEEGNTYVTGWFTGQATIGNNTLTPEGNSDTFVAKFDKDGNARWAKNFGGNTSEEIRGIAVDNEGSTYIAGKFRDTAFFGNDSLEGGEFGNTFVAKLDNNGDTLWAKKLDDNNLYQYTAGIDIDNKGNAYITGKFENTKTSGNTTLEGGKDSKGDVFVGKLNNKGDVLWVKDYEYDAVSDITVDAEGNTYIAGRFEDTVIFGNNTLEGGESGDAFVAKFDSNGDVIWAKDFDGDDGYDRASSITLDSEGNIYVAGEFREANESGDIFVAKLNSKGDVLWEEEFETSNNNSIGAEGIAVDDIGNSYVTGYYFGESISVGNFMLYSQNDKSSQGRDSFIAKLDKEGEVKWVQNLGGNNPEDISDIDVNDDKIYITGDFYRAGEVTFGENTFTTQNKYDSFLVKLTETKPEAEKEKPEVILSVNSNSIAENTNNQITYTFTRKGDITEILTVNFTVDGSANFNQDYRLTGAKEFNGSEGKVTFKAGEATANVNLNIIDDTIIEQDETVALSLAMGSNYTVSKTDVAANTITIINDDKEIIVDEKPDIPVDNRDNDNDRNDEKPDTPVDKGNNDEDDKNEDVLNGNDNNDNDDDDDDTEFSLASKGKQTFKFKSKFKNGKSSIKFSFKSKNVEELKEIAVVTVDDDEGTIDGISPDAEGYLEAALNRSKSIFSLLGNIPNGFADIDIEKVLEFSSETSFRFLSVKGGTLQGVKSGKVNKSQVTLSSTDFLQVTESGKNNFDLDFAGVQIKMKFDAEAKKAIGSGLQETMEVIDLREMTTKQTATFTVYREAAFENVIGFYQVTSEDGGIDTDGDGTADIFVGDAGYAQAAVQNRIASIDLKVGNEATNKITGELEAGAIIVPFLMVKGTLEEFDEIFFPYIGANSDGIDHVMMLGDNTFGFEDLPGGGDRDFNDIIAKVEFTNDVIAQVDSNNVST</sequence>
<dbReference type="InterPro" id="IPR025193">
    <property type="entry name" value="DUF4114"/>
</dbReference>
<dbReference type="PANTHER" id="PTHR35580">
    <property type="entry name" value="CELL SURFACE GLYCOPROTEIN (S-LAYER PROTEIN)-LIKE PROTEIN"/>
    <property type="match status" value="1"/>
</dbReference>
<evidence type="ECO:0000259" key="6">
    <source>
        <dbReference type="Pfam" id="PF13448"/>
    </source>
</evidence>
<dbReference type="AlphaFoldDB" id="A0A1Z4LSK4"/>
<dbReference type="Proteomes" id="UP000218418">
    <property type="component" value="Chromosome"/>
</dbReference>
<feature type="compositionally biased region" description="Basic and acidic residues" evidence="4">
    <location>
        <begin position="707"/>
        <end position="736"/>
    </location>
</feature>
<dbReference type="GO" id="GO:0016020">
    <property type="term" value="C:membrane"/>
    <property type="evidence" value="ECO:0007669"/>
    <property type="project" value="InterPro"/>
</dbReference>
<keyword evidence="3" id="KW-0106">Calcium</keyword>
<feature type="domain" description="Calx-beta" evidence="5">
    <location>
        <begin position="28"/>
        <end position="121"/>
    </location>
</feature>
<reference evidence="7 8" key="1">
    <citation type="submission" date="2017-06" db="EMBL/GenBank/DDBJ databases">
        <title>Genome sequencing of cyanobaciteial culture collection at National Institute for Environmental Studies (NIES).</title>
        <authorList>
            <person name="Hirose Y."/>
            <person name="Shimura Y."/>
            <person name="Fujisawa T."/>
            <person name="Nakamura Y."/>
            <person name="Kawachi M."/>
        </authorList>
    </citation>
    <scope>NUCLEOTIDE SEQUENCE [LARGE SCALE GENOMIC DNA]</scope>
    <source>
        <strain evidence="7 8">NIES-267</strain>
    </source>
</reference>
<feature type="domain" description="DUF4114" evidence="6">
    <location>
        <begin position="1017"/>
        <end position="1084"/>
    </location>
</feature>
<feature type="region of interest" description="Disordered" evidence="4">
    <location>
        <begin position="707"/>
        <end position="763"/>
    </location>
</feature>
<dbReference type="InterPro" id="IPR003644">
    <property type="entry name" value="Calx_beta"/>
</dbReference>
<evidence type="ECO:0000256" key="4">
    <source>
        <dbReference type="SAM" id="MobiDB-lite"/>
    </source>
</evidence>
<accession>A0A1Z4LSK4</accession>
<dbReference type="PANTHER" id="PTHR35580:SF1">
    <property type="entry name" value="PHYTASE-LIKE DOMAIN-CONTAINING PROTEIN"/>
    <property type="match status" value="1"/>
</dbReference>
<proteinExistence type="predicted"/>
<name>A0A1Z4LSK4_9CYAN</name>
<feature type="compositionally biased region" description="Acidic residues" evidence="4">
    <location>
        <begin position="752"/>
        <end position="762"/>
    </location>
</feature>
<dbReference type="SUPFAM" id="SSF63829">
    <property type="entry name" value="Calcium-dependent phosphotriesterase"/>
    <property type="match status" value="1"/>
</dbReference>
<keyword evidence="8" id="KW-1185">Reference proteome</keyword>
<evidence type="ECO:0000313" key="8">
    <source>
        <dbReference type="Proteomes" id="UP000218418"/>
    </source>
</evidence>
<gene>
    <name evidence="7" type="ORF">NIES267_36930</name>
</gene>
<organism evidence="7 8">
    <name type="scientific">Calothrix parasitica NIES-267</name>
    <dbReference type="NCBI Taxonomy" id="1973488"/>
    <lineage>
        <taxon>Bacteria</taxon>
        <taxon>Bacillati</taxon>
        <taxon>Cyanobacteriota</taxon>
        <taxon>Cyanophyceae</taxon>
        <taxon>Nostocales</taxon>
        <taxon>Calotrichaceae</taxon>
        <taxon>Calothrix</taxon>
    </lineage>
</organism>
<dbReference type="Pfam" id="PF03160">
    <property type="entry name" value="Calx-beta"/>
    <property type="match status" value="2"/>
</dbReference>
<evidence type="ECO:0000256" key="1">
    <source>
        <dbReference type="ARBA" id="ARBA00022729"/>
    </source>
</evidence>
<dbReference type="SUPFAM" id="SSF141072">
    <property type="entry name" value="CalX-like"/>
    <property type="match status" value="2"/>
</dbReference>
<dbReference type="EMBL" id="AP018227">
    <property type="protein sequence ID" value="BAY84197.1"/>
    <property type="molecule type" value="Genomic_DNA"/>
</dbReference>